<feature type="repeat" description="WD" evidence="3">
    <location>
        <begin position="3359"/>
        <end position="3400"/>
    </location>
</feature>
<dbReference type="PANTHER" id="PTHR13743:SF86">
    <property type="entry name" value="LYSOSOMAL-TRAFFICKING REGULATOR"/>
    <property type="match status" value="1"/>
</dbReference>
<feature type="region of interest" description="Disordered" evidence="4">
    <location>
        <begin position="2043"/>
        <end position="2097"/>
    </location>
</feature>
<feature type="compositionally biased region" description="Polar residues" evidence="4">
    <location>
        <begin position="2079"/>
        <end position="2093"/>
    </location>
</feature>
<dbReference type="InterPro" id="IPR011993">
    <property type="entry name" value="PH-like_dom_sf"/>
</dbReference>
<evidence type="ECO:0000259" key="5">
    <source>
        <dbReference type="PROSITE" id="PS50197"/>
    </source>
</evidence>
<feature type="domain" description="BEACH-type PH" evidence="6">
    <location>
        <begin position="2767"/>
        <end position="2882"/>
    </location>
</feature>
<dbReference type="SUPFAM" id="SSF48371">
    <property type="entry name" value="ARM repeat"/>
    <property type="match status" value="1"/>
</dbReference>
<dbReference type="Gene3D" id="2.30.29.30">
    <property type="entry name" value="Pleckstrin-homology domain (PH domain)/Phosphotyrosine-binding domain (PTB)"/>
    <property type="match status" value="1"/>
</dbReference>
<evidence type="ECO:0000313" key="7">
    <source>
        <dbReference type="EMBL" id="KAH0567524.1"/>
    </source>
</evidence>
<name>A0AAV7J5N1_COTGL</name>
<dbReference type="Gene3D" id="2.130.10.10">
    <property type="entry name" value="YVTN repeat-like/Quinoprotein amine dehydrogenase"/>
    <property type="match status" value="1"/>
</dbReference>
<keyword evidence="2" id="KW-0677">Repeat</keyword>
<dbReference type="SUPFAM" id="SSF81837">
    <property type="entry name" value="BEACH domain"/>
    <property type="match status" value="1"/>
</dbReference>
<evidence type="ECO:0000313" key="8">
    <source>
        <dbReference type="Proteomes" id="UP000826195"/>
    </source>
</evidence>
<dbReference type="Pfam" id="PF02138">
    <property type="entry name" value="Beach"/>
    <property type="match status" value="1"/>
</dbReference>
<feature type="compositionally biased region" description="Low complexity" evidence="4">
    <location>
        <begin position="2398"/>
        <end position="2408"/>
    </location>
</feature>
<dbReference type="PANTHER" id="PTHR13743">
    <property type="entry name" value="BEIGE/BEACH-RELATED"/>
    <property type="match status" value="1"/>
</dbReference>
<dbReference type="CDD" id="cd06071">
    <property type="entry name" value="Beach"/>
    <property type="match status" value="1"/>
</dbReference>
<keyword evidence="1 3" id="KW-0853">WD repeat</keyword>
<feature type="domain" description="BEACH" evidence="5">
    <location>
        <begin position="2887"/>
        <end position="3187"/>
    </location>
</feature>
<dbReference type="SUPFAM" id="SSF50729">
    <property type="entry name" value="PH domain-like"/>
    <property type="match status" value="1"/>
</dbReference>
<sequence length="3564" mass="400015">MTSPGSNDKLQTLWDNFIHAEPLSYQKSLWLDTFLAEFLAQVHDGVDISTITSSWCSFGGNGDDGGVSTLIACELLSDINELCTTTKNEGGDELVELRKYLIEGRGWRCLAVLDLLGGIRDLSCGRQLVALLIALYPVVASHHEQDQCEDAEKKKPVEANRVTFYNPYIKLNFNDETVDQLDIISKMKKKNYQRKFNYHHNVNNDAEISRKKIKKHNAIANGKRRELRTVKNYKSDNGKTETNYTDSSTNESDYVHADDDIDQTRSLMFKIRLNPMDFDYFTHVIRSDGKIDEDDDDNDDDNKIDKKYIAIGVKKKFNKPSNKNKKNEKYFIDDRVKVVLATKISNLEMSFLIMQLLQSITKYYENTSVEQAVAVKIVKFSLDTLWSLQFGTDSDNLTSIECLRLKAATSRLMLTGLDGVLTLDDQLMTAVINNGLLPMILRLLEDSCSSKLILSTSPEEGSLLQECIYGMTYGTLAFLYYFISQGKKSLDKLNDFLELFQLFIESQDGKLIEKTIVTILDLPSIDSSRSLTRAQKVIDMIGVLINGLKHIKQELACIGQQSKINHSSNNIKSKYNRLTETDSIQSYHHYHHNDVLGVVYYQPTMVANISHQACGCSISSLFIILIRLLKESSRFDCDFQVRLLKIMKNSGTCCCFPLKILLVNIINYVKKQPHNKHIYSSCIALLERCLFKESYNLSSAASASDDNDSHDNCNICCSKSSDYSWDFIELYGSLLSPENSHLCCMTMAHLVKVTSHLDLSVKYEMLSKVFYPTFLKAKNNYCKLTIDSKSTTTVEFIIQSCLSIISSLIVDDSLCEKFIQLNGLEEALELLSIGTFTRSVCNLLQISVIMEIFNSTKHDINAEGTAEFIEYSPQKFLFEILEHETHRILCDIDDIKKFKQRQCSTEKSTSDLFSNDDYEFNREKKTDDNIEEINSVDKNETEEIKNMNKQNELLMMSFYKASAVWRTAAGVALYCPKFRQDFATHPTIVESSLNLLKILVVSIVEDRILDVNKWAHKLAETLITCNLTSALYNNCDIINVLKKTLINAGVKFGKGIAVLVEIFLKIAMLKPCREQIALQPGQLRLPTMISDCSSSVPDYGADESSAGEYVTADDGYEADIEIPSKSSRDEDSSNQHNNLPKGTNSLRSIFDSRGGHINTNITAHPALCSLVIDLLIQFSEQGLDTERCIIVSQGLRKVAVTCRESVSNCAALAGSGVIAKLLNGFRQILISKHPQHEDLQQAILQVFRLLATQSISPDELLLYFSLFKIQSPPMLSLLQPLHRLVINLQPQPNFILSFPLVSTPNLCKQSPRVKEECKNIEKVSNTVHNYREKHLSAGVYSPWSVHATCLPIGSELSWSVWLQGCSASMWIRVERGVLLGSRLTAAKTSPINLFNSESDSLSEWGTSILSDNNFWSREISAESISPPPPLTTIVHLMSIGFESLILETWLDLRSDKLIVRLSRPHEKSNTVISETSISGLLPSGRWHHLAINFKDTVLNRKCAVVQVTIWVDGWREANVELPFDGLLVRKPATTTCVMLGQSAVVSSGNETTGGAWYLGNLMLFRYPVFTKERALYLTSFGPNYTNIADCILNSIKPDFASLIASGSTNGVRQVKFKSGKFDVNRRKSYGGTYLRRIVETKIVSVDSEIDWNSVMNDDTTHSSQLSELQDNILLSYEAKCPNTVNLYPQAITNPSAVVRNLLPGQPSPGFRVVSAPEHRVSQQPPLSITVITPTNQLERQQYRGFISSASLVGGIPIFLYLFARIVELESSEEEQALALSIVINLARSDSELLSQYNSEGGQSLIMRVLESPRCKAGRYLLKAILDSACSSSIIVKDIANGNNLTILQSSEAVIVDPELIKESLSVWKTWVKHDTFNMFLHALLVLLRDQHGQREFNATQLNREAIVETILFVCKQHFMYEDLNTLWDTTTGNSIVELIRALMGAPPEFSHLVAIMDYLILVHQASDTYVTHSRHNMYFLLPPLVIEEANTVSKLKSTVFNHLPTTANTTTTSSSDESNHPPLEVTKLNKALINVQLQRDRALKRREKRSISSNNSHNNNSNNTRETSAGEDSGIAASDGSNNQLGNDNSPSGKTDEKRVCQGLVTEGLLLLLRDALRVLPDCHIESVVKHVIRAELLLILLNNPDTRVRTAVVKVIQIYLQRADDEEINKFIKQKYFFHLANQITLYPSNNNESLSSSLECLALRGPTTLAAIPPLLAMLTRIPITGSNITRPIINLIVDMINKNPSALRTLLSDQGLAESLAQSLVGGAHNSSIGASPPLLINDIHILLVSIATKLLDQPGSHHMPAISDLHLILNYVELNERAQCGADAPCVSVIRNAQVVLFDGELDVLMPKVSSLQSGFKLRSATSYLASSSYLTHHSALTTSSEQSDHESRSSSYGNGSASGINLYGSPNREPRRGEVNERFRSILFKAIDFLTASDCAPSTNELELTKRIYIILLYGLSSSSFDRKNNWSGSWSMRSILRKNAAKMLIWLLSPHQSNSTRVFTIRSLMEESRGREILSSILDIHSNVEKKLYIFLWDLFERRTDMPSSDARVCTEFKETLAVWHPALLNPEGTSTSQERLNNEEQITAMHLEFSKDREIWLENNLLALHRIGNKFDALAKQLTESAMVITRSVIEEQNHERKALMEKFKHSRGLEAQSMARWRDLTKRLTHERAPWYFPESYPINWELDPTEGPARVRIRMQRCHLKIKKKFFLNDQQTDPRKTPNDDQAPEEIDQPLSYLFTNMRRQDLNATALIERLHTSERIGKMCQVQVVTPQTEIPGEALIGETCLYFVPDDPKKSVYSQDTALLGAGCSGLDLAMAGGTAWKLKDIKELHRRRYQLQERAIEFFLTTGRTLLLAFNSSKERDEFVSQLLNCNLPHRVPGDDLNEALAAWRNGYLTNWEYITCLNKLAGRSYNDLMQYPVFPFILADYISSKIDLTNPNIYRNLKRPMAVQDKKNEQHYINNYNYLKQALAEDQNLIALNQQPYHYGSHYSNSGTILHFLVRLPPFTNMFLNYQDNNFDIPDRTFHALATTWRLTSCDSTTDVKELIPEFFYLPEFFLNSENFNFGVRQNGCRVGDVELPSWCNNDARLFILVHRAALESDIVRENVCYWIDLVFGFRQTGRPAVEAINVFHPATYYGFNVDTISDPDERTAWETMVRTYGQTPAQLFTAAHPLPCNVMLNSSNSLAYNTISPVIEGVAGIKWGNYVGAPGNEPVLCWKHKHRVPIVSLIPLTTGEVFGLPVCTSLLIGYNNEKGGNMVNSTTVSGAALASWDNNDGIIRLKSKKEQPPKPLMKSSGFDPITVLGSAADCGQLWIGYMSGKIMVYSYSIEASGKIKFESPTAPASVLLAHRCAITVIVLSGAFSIAVSGDVKGVIVIWDLNSLSYVRSIVCHDIYTVNNISISDTLGDIAVVCQLTAPKRQLTLPISSTDQNNFEHQSQLKVFTINAKSVGTVLSRRRITALCYSNAPEGVSVNVIATGLDNGVIRLWSSWDLRLIREIVNGGTDCGAIIAIAWAYDQHHLYAATENSTVLIWEGLRRLNSGTPKFVNLTSL</sequence>
<proteinExistence type="predicted"/>
<dbReference type="PROSITE" id="PS50082">
    <property type="entry name" value="WD_REPEATS_2"/>
    <property type="match status" value="1"/>
</dbReference>
<dbReference type="Pfam" id="PF14844">
    <property type="entry name" value="PH_BEACH"/>
    <property type="match status" value="1"/>
</dbReference>
<evidence type="ECO:0000256" key="3">
    <source>
        <dbReference type="PROSITE-ProRule" id="PRU00221"/>
    </source>
</evidence>
<dbReference type="Proteomes" id="UP000826195">
    <property type="component" value="Unassembled WGS sequence"/>
</dbReference>
<dbReference type="InterPro" id="IPR015943">
    <property type="entry name" value="WD40/YVTN_repeat-like_dom_sf"/>
</dbReference>
<comment type="caution">
    <text evidence="7">The sequence shown here is derived from an EMBL/GenBank/DDBJ whole genome shotgun (WGS) entry which is preliminary data.</text>
</comment>
<dbReference type="InterPro" id="IPR000409">
    <property type="entry name" value="BEACH_dom"/>
</dbReference>
<dbReference type="InterPro" id="IPR050865">
    <property type="entry name" value="BEACH_Domain"/>
</dbReference>
<feature type="compositionally biased region" description="Polar residues" evidence="4">
    <location>
        <begin position="1134"/>
        <end position="1145"/>
    </location>
</feature>
<protein>
    <recommendedName>
        <fullName evidence="9">Lysosomal-trafficking regulator</fullName>
    </recommendedName>
</protein>
<evidence type="ECO:0008006" key="9">
    <source>
        <dbReference type="Google" id="ProtNLM"/>
    </source>
</evidence>
<dbReference type="InterPro" id="IPR001680">
    <property type="entry name" value="WD40_rpt"/>
</dbReference>
<gene>
    <name evidence="7" type="ORF">KQX54_010565</name>
</gene>
<reference evidence="7 8" key="1">
    <citation type="journal article" date="2021" name="J. Hered.">
        <title>A chromosome-level genome assembly of the parasitoid wasp, Cotesia glomerata (Hymenoptera: Braconidae).</title>
        <authorList>
            <person name="Pinto B.J."/>
            <person name="Weis J.J."/>
            <person name="Gamble T."/>
            <person name="Ode P.J."/>
            <person name="Paul R."/>
            <person name="Zaspel J.M."/>
        </authorList>
    </citation>
    <scope>NUCLEOTIDE SEQUENCE [LARGE SCALE GENOMIC DNA]</scope>
    <source>
        <strain evidence="7">CgM1</strain>
    </source>
</reference>
<dbReference type="SUPFAM" id="SSF50978">
    <property type="entry name" value="WD40 repeat-like"/>
    <property type="match status" value="1"/>
</dbReference>
<dbReference type="InterPro" id="IPR036372">
    <property type="entry name" value="BEACH_dom_sf"/>
</dbReference>
<evidence type="ECO:0000256" key="2">
    <source>
        <dbReference type="ARBA" id="ARBA00022737"/>
    </source>
</evidence>
<dbReference type="CDD" id="cd01201">
    <property type="entry name" value="PH_BEACH"/>
    <property type="match status" value="1"/>
</dbReference>
<evidence type="ECO:0000256" key="4">
    <source>
        <dbReference type="SAM" id="MobiDB-lite"/>
    </source>
</evidence>
<dbReference type="FunFam" id="1.10.1540.10:FF:000001">
    <property type="entry name" value="neurobeachin isoform X1"/>
    <property type="match status" value="1"/>
</dbReference>
<feature type="compositionally biased region" description="Low complexity" evidence="4">
    <location>
        <begin position="2051"/>
        <end position="2063"/>
    </location>
</feature>
<feature type="region of interest" description="Disordered" evidence="4">
    <location>
        <begin position="2385"/>
        <end position="2421"/>
    </location>
</feature>
<accession>A0AAV7J5N1</accession>
<dbReference type="InterPro" id="IPR023362">
    <property type="entry name" value="PH-BEACH_dom"/>
</dbReference>
<dbReference type="PROSITE" id="PS51783">
    <property type="entry name" value="PH_BEACH"/>
    <property type="match status" value="1"/>
</dbReference>
<dbReference type="InterPro" id="IPR016024">
    <property type="entry name" value="ARM-type_fold"/>
</dbReference>
<dbReference type="SMART" id="SM00320">
    <property type="entry name" value="WD40"/>
    <property type="match status" value="4"/>
</dbReference>
<feature type="region of interest" description="Disordered" evidence="4">
    <location>
        <begin position="1124"/>
        <end position="1145"/>
    </location>
</feature>
<evidence type="ECO:0000256" key="1">
    <source>
        <dbReference type="ARBA" id="ARBA00022574"/>
    </source>
</evidence>
<organism evidence="7 8">
    <name type="scientific">Cotesia glomerata</name>
    <name type="common">Lepidopteran parasitic wasp</name>
    <name type="synonym">Apanteles glomeratus</name>
    <dbReference type="NCBI Taxonomy" id="32391"/>
    <lineage>
        <taxon>Eukaryota</taxon>
        <taxon>Metazoa</taxon>
        <taxon>Ecdysozoa</taxon>
        <taxon>Arthropoda</taxon>
        <taxon>Hexapoda</taxon>
        <taxon>Insecta</taxon>
        <taxon>Pterygota</taxon>
        <taxon>Neoptera</taxon>
        <taxon>Endopterygota</taxon>
        <taxon>Hymenoptera</taxon>
        <taxon>Apocrita</taxon>
        <taxon>Ichneumonoidea</taxon>
        <taxon>Braconidae</taxon>
        <taxon>Microgastrinae</taxon>
        <taxon>Cotesia</taxon>
    </lineage>
</organism>
<dbReference type="EMBL" id="JAHXZJ010000001">
    <property type="protein sequence ID" value="KAH0567524.1"/>
    <property type="molecule type" value="Genomic_DNA"/>
</dbReference>
<dbReference type="InterPro" id="IPR036322">
    <property type="entry name" value="WD40_repeat_dom_sf"/>
</dbReference>
<evidence type="ECO:0000259" key="6">
    <source>
        <dbReference type="PROSITE" id="PS51783"/>
    </source>
</evidence>
<dbReference type="PROSITE" id="PS50197">
    <property type="entry name" value="BEACH"/>
    <property type="match status" value="1"/>
</dbReference>
<dbReference type="SMART" id="SM01026">
    <property type="entry name" value="Beach"/>
    <property type="match status" value="1"/>
</dbReference>
<keyword evidence="8" id="KW-1185">Reference proteome</keyword>
<dbReference type="Gene3D" id="1.10.1540.10">
    <property type="entry name" value="BEACH domain"/>
    <property type="match status" value="1"/>
</dbReference>